<dbReference type="Gene3D" id="2.30.29.30">
    <property type="entry name" value="Pleckstrin-homology domain (PH domain)/Phosphotyrosine-binding domain (PTB)"/>
    <property type="match status" value="1"/>
</dbReference>
<feature type="compositionally biased region" description="Basic and acidic residues" evidence="1">
    <location>
        <begin position="31"/>
        <end position="41"/>
    </location>
</feature>
<dbReference type="SUPFAM" id="SSF50729">
    <property type="entry name" value="PH domain-like"/>
    <property type="match status" value="1"/>
</dbReference>
<evidence type="ECO:0000259" key="2">
    <source>
        <dbReference type="SMART" id="SM00462"/>
    </source>
</evidence>
<evidence type="ECO:0000256" key="1">
    <source>
        <dbReference type="SAM" id="MobiDB-lite"/>
    </source>
</evidence>
<accession>A0AAN8XNL1</accession>
<dbReference type="Pfam" id="PF14719">
    <property type="entry name" value="PID_2"/>
    <property type="match status" value="1"/>
</dbReference>
<feature type="compositionally biased region" description="Basic and acidic residues" evidence="1">
    <location>
        <begin position="1"/>
        <end position="13"/>
    </location>
</feature>
<organism evidence="3 4">
    <name type="scientific">Polyplax serrata</name>
    <name type="common">Common mouse louse</name>
    <dbReference type="NCBI Taxonomy" id="468196"/>
    <lineage>
        <taxon>Eukaryota</taxon>
        <taxon>Metazoa</taxon>
        <taxon>Ecdysozoa</taxon>
        <taxon>Arthropoda</taxon>
        <taxon>Hexapoda</taxon>
        <taxon>Insecta</taxon>
        <taxon>Pterygota</taxon>
        <taxon>Neoptera</taxon>
        <taxon>Paraneoptera</taxon>
        <taxon>Psocodea</taxon>
        <taxon>Troctomorpha</taxon>
        <taxon>Phthiraptera</taxon>
        <taxon>Anoplura</taxon>
        <taxon>Polyplacidae</taxon>
        <taxon>Polyplax</taxon>
    </lineage>
</organism>
<dbReference type="PANTHER" id="PTHR11232">
    <property type="entry name" value="PHOSPHOTYROSINE INTERACTION DOMAIN-CONTAINING FAMILY MEMBER"/>
    <property type="match status" value="1"/>
</dbReference>
<comment type="caution">
    <text evidence="3">The sequence shown here is derived from an EMBL/GenBank/DDBJ whole genome shotgun (WGS) entry which is preliminary data.</text>
</comment>
<name>A0AAN8XNL1_POLSC</name>
<dbReference type="CDD" id="cd01214">
    <property type="entry name" value="PTB_FAM43A"/>
    <property type="match status" value="1"/>
</dbReference>
<dbReference type="InterPro" id="IPR011993">
    <property type="entry name" value="PH-like_dom_sf"/>
</dbReference>
<dbReference type="InterPro" id="IPR033930">
    <property type="entry name" value="FAM43A/B_PTB"/>
</dbReference>
<dbReference type="EMBL" id="JAWJWE010000001">
    <property type="protein sequence ID" value="KAK6644513.1"/>
    <property type="molecule type" value="Genomic_DNA"/>
</dbReference>
<dbReference type="SMART" id="SM00462">
    <property type="entry name" value="PTB"/>
    <property type="match status" value="1"/>
</dbReference>
<feature type="region of interest" description="Disordered" evidence="1">
    <location>
        <begin position="309"/>
        <end position="342"/>
    </location>
</feature>
<protein>
    <recommendedName>
        <fullName evidence="2">PID domain-containing protein</fullName>
    </recommendedName>
</protein>
<reference evidence="3 4" key="1">
    <citation type="submission" date="2023-10" db="EMBL/GenBank/DDBJ databases">
        <title>Genomes of two closely related lineages of the louse Polyplax serrata with different host specificities.</title>
        <authorList>
            <person name="Martinu J."/>
            <person name="Tarabai H."/>
            <person name="Stefka J."/>
            <person name="Hypsa V."/>
        </authorList>
    </citation>
    <scope>NUCLEOTIDE SEQUENCE [LARGE SCALE GENOMIC DNA]</scope>
    <source>
        <strain evidence="3">HR10_N</strain>
    </source>
</reference>
<dbReference type="Proteomes" id="UP001372834">
    <property type="component" value="Unassembled WGS sequence"/>
</dbReference>
<evidence type="ECO:0000313" key="4">
    <source>
        <dbReference type="Proteomes" id="UP001372834"/>
    </source>
</evidence>
<dbReference type="PANTHER" id="PTHR11232:SF2">
    <property type="entry name" value="FI05246P"/>
    <property type="match status" value="1"/>
</dbReference>
<dbReference type="AlphaFoldDB" id="A0AAN8XNL1"/>
<feature type="domain" description="PID" evidence="2">
    <location>
        <begin position="124"/>
        <end position="256"/>
    </location>
</feature>
<feature type="region of interest" description="Disordered" evidence="1">
    <location>
        <begin position="1"/>
        <end position="53"/>
    </location>
</feature>
<dbReference type="InterPro" id="IPR006020">
    <property type="entry name" value="PTB/PI_dom"/>
</dbReference>
<sequence>MDNDIDAMKDSKGDSCPVESGEDSLVSTNNEKNEKLTEMSKLEANLGEDADDGDEIDDDWFLKLSNSRDGPRVPPVHGTSEISMNCTNIPLLCEDDLNLRKKTMKTLRVGMKKIWRRGSATITVEDPTYKVAYLGNVLTGWAKGEGCIEKPLNSLWKNYNGSSKPDVQMKITVTQSGLKAVTKDHGLIEYWSHRITYCTVPPGLPRVFCWIYRHEGRKLKQELRCHAILCPKESMAARMATTLKLRLTQALIEFKRDKVLRQNARLSLANSVYDNPSLPRRKILLSTGCHNYKPPLERSKSAPKLMSIEESLEEEESTPKVKRKSSGGEETKGDPVSVGIVRNSCPTNRTNLEDVKCEYKLTNLNIVKKLCSSIENLVESTSNYSKKFFTERKSSREFYLPLKKTEDALAKKLNEDTEDLSKKLKSRKIVTFEINGEDFSCPVKCTDFKKIEEEEGSKPVMEITLEVTDQESDEGSNSLQSISSCCSDVSSLVTTSSDRSSEITPSTTDGDLLLACRDHLIGSETSMERLETYLSNCSDVYLDEVVLHPTGRTENEEEEEETEDVEPEISYGESSYVDLAENLVKKLSLDRKEKDVPYHKIIKSAALSQRQLQSSCLQI</sequence>
<gene>
    <name evidence="3" type="ORF">RUM43_000780</name>
</gene>
<evidence type="ECO:0000313" key="3">
    <source>
        <dbReference type="EMBL" id="KAK6644513.1"/>
    </source>
</evidence>
<proteinExistence type="predicted"/>
<dbReference type="InterPro" id="IPR051133">
    <property type="entry name" value="Adapter_Engulfment-Domain"/>
</dbReference>